<dbReference type="Pfam" id="PF07715">
    <property type="entry name" value="Plug"/>
    <property type="match status" value="1"/>
</dbReference>
<comment type="caution">
    <text evidence="9">The sequence shown here is derived from an EMBL/GenBank/DDBJ whole genome shotgun (WGS) entry which is preliminary data.</text>
</comment>
<name>A0A2P8HA10_CHINA</name>
<evidence type="ECO:0000256" key="6">
    <source>
        <dbReference type="ARBA" id="ARBA00023237"/>
    </source>
</evidence>
<dbReference type="Pfam" id="PF13715">
    <property type="entry name" value="CarbopepD_reg_2"/>
    <property type="match status" value="1"/>
</dbReference>
<dbReference type="InterPro" id="IPR039426">
    <property type="entry name" value="TonB-dep_rcpt-like"/>
</dbReference>
<organism evidence="9 10">
    <name type="scientific">Chitinophaga niastensis</name>
    <dbReference type="NCBI Taxonomy" id="536980"/>
    <lineage>
        <taxon>Bacteria</taxon>
        <taxon>Pseudomonadati</taxon>
        <taxon>Bacteroidota</taxon>
        <taxon>Chitinophagia</taxon>
        <taxon>Chitinophagales</taxon>
        <taxon>Chitinophagaceae</taxon>
        <taxon>Chitinophaga</taxon>
    </lineage>
</organism>
<evidence type="ECO:0000256" key="7">
    <source>
        <dbReference type="PROSITE-ProRule" id="PRU01360"/>
    </source>
</evidence>
<dbReference type="GO" id="GO:0009279">
    <property type="term" value="C:cell outer membrane"/>
    <property type="evidence" value="ECO:0007669"/>
    <property type="project" value="UniProtKB-SubCell"/>
</dbReference>
<accession>A0A2P8HA10</accession>
<keyword evidence="6 7" id="KW-0998">Cell outer membrane</keyword>
<evidence type="ECO:0000256" key="3">
    <source>
        <dbReference type="ARBA" id="ARBA00022452"/>
    </source>
</evidence>
<dbReference type="InterPro" id="IPR036942">
    <property type="entry name" value="Beta-barrel_TonB_sf"/>
</dbReference>
<evidence type="ECO:0000256" key="1">
    <source>
        <dbReference type="ARBA" id="ARBA00004571"/>
    </source>
</evidence>
<dbReference type="SUPFAM" id="SSF49464">
    <property type="entry name" value="Carboxypeptidase regulatory domain-like"/>
    <property type="match status" value="1"/>
</dbReference>
<evidence type="ECO:0000256" key="2">
    <source>
        <dbReference type="ARBA" id="ARBA00022448"/>
    </source>
</evidence>
<gene>
    <name evidence="9" type="ORF">CLV51_10960</name>
</gene>
<dbReference type="Gene3D" id="2.60.40.1120">
    <property type="entry name" value="Carboxypeptidase-like, regulatory domain"/>
    <property type="match status" value="1"/>
</dbReference>
<evidence type="ECO:0000313" key="10">
    <source>
        <dbReference type="Proteomes" id="UP000240971"/>
    </source>
</evidence>
<feature type="domain" description="TonB-dependent receptor plug" evidence="8">
    <location>
        <begin position="235"/>
        <end position="340"/>
    </location>
</feature>
<dbReference type="SUPFAM" id="SSF56935">
    <property type="entry name" value="Porins"/>
    <property type="match status" value="1"/>
</dbReference>
<evidence type="ECO:0000313" key="9">
    <source>
        <dbReference type="EMBL" id="PSL43066.1"/>
    </source>
</evidence>
<proteinExistence type="inferred from homology"/>
<protein>
    <submittedName>
        <fullName evidence="9">TonB-linked SusC/RagA family outer membrane protein</fullName>
    </submittedName>
</protein>
<dbReference type="NCBIfam" id="TIGR04057">
    <property type="entry name" value="SusC_RagA_signa"/>
    <property type="match status" value="1"/>
</dbReference>
<comment type="subcellular location">
    <subcellularLocation>
        <location evidence="1 7">Cell outer membrane</location>
        <topology evidence="1 7">Multi-pass membrane protein</topology>
    </subcellularLocation>
</comment>
<dbReference type="FunFam" id="2.170.130.10:FF:000003">
    <property type="entry name" value="SusC/RagA family TonB-linked outer membrane protein"/>
    <property type="match status" value="1"/>
</dbReference>
<dbReference type="InterPro" id="IPR012910">
    <property type="entry name" value="Plug_dom"/>
</dbReference>
<dbReference type="InterPro" id="IPR037066">
    <property type="entry name" value="Plug_dom_sf"/>
</dbReference>
<keyword evidence="2 7" id="KW-0813">Transport</keyword>
<comment type="similarity">
    <text evidence="7">Belongs to the TonB-dependent receptor family.</text>
</comment>
<evidence type="ECO:0000259" key="8">
    <source>
        <dbReference type="Pfam" id="PF07715"/>
    </source>
</evidence>
<dbReference type="Proteomes" id="UP000240971">
    <property type="component" value="Unassembled WGS sequence"/>
</dbReference>
<dbReference type="AlphaFoldDB" id="A0A2P8HA10"/>
<dbReference type="PROSITE" id="PS52016">
    <property type="entry name" value="TONB_DEPENDENT_REC_3"/>
    <property type="match status" value="1"/>
</dbReference>
<reference evidence="9 10" key="1">
    <citation type="submission" date="2018-03" db="EMBL/GenBank/DDBJ databases">
        <title>Genomic Encyclopedia of Archaeal and Bacterial Type Strains, Phase II (KMG-II): from individual species to whole genera.</title>
        <authorList>
            <person name="Goeker M."/>
        </authorList>
    </citation>
    <scope>NUCLEOTIDE SEQUENCE [LARGE SCALE GENOMIC DNA]</scope>
    <source>
        <strain evidence="9 10">DSM 24859</strain>
    </source>
</reference>
<keyword evidence="5 7" id="KW-0472">Membrane</keyword>
<keyword evidence="4 7" id="KW-0812">Transmembrane</keyword>
<sequence length="1133" mass="124024">MHLIVQGKVCLLERLLPVKLRRVIKLTTIFVFMGTFILNAKTFSQQSVTISGKDLTFKQIFTLIEQQTSFAIVCDNSLLDKMKPVSIYETEVPLTVALDHYLKHTGLTYAIRNKVIIIKDETVDHSPKEPSISPSPAAIIRGIVRDEKGNAIAGASVLIKGSDFRKGIATNAQGEFSLENVPPGTYTLEVTIIGYSKYEKKITVNGPVALLTISLSPSINSLTETVVVAYGTQKKTDLTGAVAVVTAERFKDRPVTSVSAALQGTMPGVTITQGSGQPGRDNGTIRVRGVGTLNNNNPLVIVDGLAASMNDVNPDDVESVSVLKDAASAAIYGSRAANGVVLITTKKGRRGGTQITYNAYVGKQTPTNLPKYLPSWQAATLLNEGLANEGKAPRYTAAEIQKFKDGSDPDNYPNVDWEKLFFQGSGIQQNHYVNFSGGTDNTQYLASLGYIDQSGIIQNTDNKRYTARFNLNTKLSDWGVFHSNIAYTIGDFKEPTNPYTGGFTQYFREMSRVTPMFQYKYSNGVYGAYPNGNPMAWLESNQLNKIQSQNFVGNTGLDINIVKGLSFKPTLGYTVLSSQRNEFIKDIQYYNWKTGAKTIYQGPNSLTEEDDKTNIVTLQAVLEYEKSLKDHHLHVLGGYSQEYTNFSLLKGYRKNFLNNNLNQLHAGSSDGQTTDGQAYEIALQSYFGRINYDYKGKYLLEGNIRLDGSSRFAKANQWGSFPSLSAGWKISEEDFFQNIKKAVQSLKIRTSWGKLGNQVLSSSTNSYYSLYYPAISTLEAGQNYSLNNTIAGGVANIAGPNEAIKWETTESYGVGIDAVLLKNKLTFSADYFVRNTSDILLGLPVGAPFGLTAPQQNGGKVKNTGFEFITGYNDTKGDFTYGASLNASFIKNTVTDLKGTGPIITSPTFLQEGYPVNSFYGYIVEGIFKTQDEVTKHAKQTGGKIGPGDFMYKDVNGDGKIDGSDRVYLGSPFPKVTYGANFNVGWKQLDLVVFFQGAAGVKGYIGGAELGGLGDVVGKPTSLYWQRWTPDNPSATIPRALATSRQNEGLGTPSSAWVKDASYLRLKNLQLGYNFSTKNIEKAGIKKARVYYSGQNILTLTKFAKGFDPEAPVGRGDYYPQVLTHTLGLSVTF</sequence>
<keyword evidence="3 7" id="KW-1134">Transmembrane beta strand</keyword>
<evidence type="ECO:0000256" key="4">
    <source>
        <dbReference type="ARBA" id="ARBA00022692"/>
    </source>
</evidence>
<evidence type="ECO:0000256" key="5">
    <source>
        <dbReference type="ARBA" id="ARBA00023136"/>
    </source>
</evidence>
<dbReference type="Gene3D" id="2.170.130.10">
    <property type="entry name" value="TonB-dependent receptor, plug domain"/>
    <property type="match status" value="1"/>
</dbReference>
<dbReference type="InterPro" id="IPR008969">
    <property type="entry name" value="CarboxyPept-like_regulatory"/>
</dbReference>
<keyword evidence="10" id="KW-1185">Reference proteome</keyword>
<dbReference type="InterPro" id="IPR023996">
    <property type="entry name" value="TonB-dep_OMP_SusC/RagA"/>
</dbReference>
<dbReference type="InterPro" id="IPR023997">
    <property type="entry name" value="TonB-dep_OMP_SusC/RagA_CS"/>
</dbReference>
<dbReference type="EMBL" id="PYAW01000009">
    <property type="protein sequence ID" value="PSL43066.1"/>
    <property type="molecule type" value="Genomic_DNA"/>
</dbReference>
<dbReference type="NCBIfam" id="TIGR04056">
    <property type="entry name" value="OMP_RagA_SusC"/>
    <property type="match status" value="1"/>
</dbReference>
<dbReference type="Gene3D" id="2.40.170.20">
    <property type="entry name" value="TonB-dependent receptor, beta-barrel domain"/>
    <property type="match status" value="1"/>
</dbReference>